<dbReference type="STRING" id="436010.A0A166JNP5"/>
<dbReference type="InterPro" id="IPR012310">
    <property type="entry name" value="DNA_ligase_ATP-dep_cent"/>
</dbReference>
<dbReference type="InterPro" id="IPR036599">
    <property type="entry name" value="DNA_ligase_N_sf"/>
</dbReference>
<gene>
    <name evidence="8" type="ORF">FIBSPDRAFT_788707</name>
</gene>
<dbReference type="PROSITE" id="PS00697">
    <property type="entry name" value="DNA_LIGASE_A1"/>
    <property type="match status" value="1"/>
</dbReference>
<evidence type="ECO:0000259" key="7">
    <source>
        <dbReference type="PROSITE" id="PS50160"/>
    </source>
</evidence>
<dbReference type="PROSITE" id="PS50160">
    <property type="entry name" value="DNA_LIGASE_A3"/>
    <property type="match status" value="1"/>
</dbReference>
<dbReference type="Proteomes" id="UP000076532">
    <property type="component" value="Unassembled WGS sequence"/>
</dbReference>
<dbReference type="Pfam" id="PF01068">
    <property type="entry name" value="DNA_ligase_A_M"/>
    <property type="match status" value="1"/>
</dbReference>
<dbReference type="SUPFAM" id="SSF56091">
    <property type="entry name" value="DNA ligase/mRNA capping enzyme, catalytic domain"/>
    <property type="match status" value="1"/>
</dbReference>
<keyword evidence="3" id="KW-0547">Nucleotide-binding</keyword>
<dbReference type="GO" id="GO:0006297">
    <property type="term" value="P:nucleotide-excision repair, DNA gap filling"/>
    <property type="evidence" value="ECO:0007669"/>
    <property type="project" value="TreeGrafter"/>
</dbReference>
<dbReference type="GO" id="GO:0032807">
    <property type="term" value="C:DNA ligase IV complex"/>
    <property type="evidence" value="ECO:0007669"/>
    <property type="project" value="TreeGrafter"/>
</dbReference>
<sequence length="1024" mass="113910">MMTNESGESIPFSFFVSLLREISRVEPRSSRDSSSKNTPRDVFVRWVANLRRRFTPLPQGTAAAVLLLLFPEEDSRRKYGMQETKLAQELAKCFGVSMKGRGDVLNHWNGEASTGCLGAEICKIANSASSLDEAQIGPLSIADVQTLLDELASTSAFSDRTLRQSHSHMPRSKNMILRDLYQSMPSVDAAFLTQIILKDIRPLLYPLSETHYTAALTKYNSKAVLPLTKEAAMMTWDPTRRLLRTHSVRSNLYDATHTWEQHSETHKFPEPQIGSAIEIPKSVKGRGCLEALKHFANSERVWAETKYDGERAQIHVEIREDGMPHITIFSKSKRDSTLDRWGVHGIVRNALGLGNDVDPGAAPRKIKNIILDAELVAFTDRHHKVDEFWRIRSLITATARGVRSRMFVPLRLESQSAEEGVSQASLASNASDSGTRHLALIFFDVLVLDSTSLLSTPYESRRSLLESLIQTTPGYAMLAERHAISLNGPRGIPGAAEQLRSLWATNITDCEEGLVLKAADGFYNHYRSPWVKLKKDYIPGYGDTVDLVILGTSWEKERGRELRVAPGAYTTFYVGGLANACALRKDPSIRPHFECYFTASYGLTREQLEEANFLIKSSDPIRYNPQRKVPKGLPYTYDIYSGLSPPAVIFQEPLLAELYGAGFTKSPKSTHYELRFPRLVKLYRPSERSWADGVALEDLHKIAREAVGRDRSSKGMDDWTKDLWGQQSSPGVKCEKKRKSRTFDWIDKLEVIDSVKTKRAKILETSSRHAGSGASDHHDSRLALGTKALGPLLNMTSLIPTPPASSPEPLEQRPHRHGRKTSNPTSPPTTPVRHAGPFVSSPLRDLRYSTTGSPSSAARRTPAIPTPIPSLSFAESESPKHSLPAGIRGSSLAPVGSFLENKFVWFARPCNTLRSPGQPSTRELLSGAARLHSLESLLLGCAWEHSVRGYASGTPSRAGVIFIDQSTPEGKDWGKRCLAVLEEKTKTSQVARRSIWVFETTALSLDMFKQMDVDPEGLALQRFD</sequence>
<dbReference type="GO" id="GO:0006310">
    <property type="term" value="P:DNA recombination"/>
    <property type="evidence" value="ECO:0007669"/>
    <property type="project" value="InterPro"/>
</dbReference>
<evidence type="ECO:0000256" key="2">
    <source>
        <dbReference type="ARBA" id="ARBA00022598"/>
    </source>
</evidence>
<dbReference type="GO" id="GO:0006303">
    <property type="term" value="P:double-strand break repair via nonhomologous end joining"/>
    <property type="evidence" value="ECO:0007669"/>
    <property type="project" value="TreeGrafter"/>
</dbReference>
<dbReference type="PANTHER" id="PTHR45997">
    <property type="entry name" value="DNA LIGASE 4"/>
    <property type="match status" value="1"/>
</dbReference>
<dbReference type="InterPro" id="IPR012308">
    <property type="entry name" value="DNA_ligase_ATP-dep_N"/>
</dbReference>
<dbReference type="GO" id="GO:0003910">
    <property type="term" value="F:DNA ligase (ATP) activity"/>
    <property type="evidence" value="ECO:0007669"/>
    <property type="project" value="InterPro"/>
</dbReference>
<dbReference type="Gene3D" id="2.40.50.140">
    <property type="entry name" value="Nucleic acid-binding proteins"/>
    <property type="match status" value="1"/>
</dbReference>
<dbReference type="GO" id="GO:0003677">
    <property type="term" value="F:DNA binding"/>
    <property type="evidence" value="ECO:0007669"/>
    <property type="project" value="InterPro"/>
</dbReference>
<keyword evidence="9" id="KW-1185">Reference proteome</keyword>
<dbReference type="InterPro" id="IPR029710">
    <property type="entry name" value="LIG4"/>
</dbReference>
<organism evidence="8 9">
    <name type="scientific">Athelia psychrophila</name>
    <dbReference type="NCBI Taxonomy" id="1759441"/>
    <lineage>
        <taxon>Eukaryota</taxon>
        <taxon>Fungi</taxon>
        <taxon>Dikarya</taxon>
        <taxon>Basidiomycota</taxon>
        <taxon>Agaricomycotina</taxon>
        <taxon>Agaricomycetes</taxon>
        <taxon>Agaricomycetidae</taxon>
        <taxon>Atheliales</taxon>
        <taxon>Atheliaceae</taxon>
        <taxon>Athelia</taxon>
    </lineage>
</organism>
<evidence type="ECO:0000256" key="6">
    <source>
        <dbReference type="SAM" id="MobiDB-lite"/>
    </source>
</evidence>
<evidence type="ECO:0000313" key="8">
    <source>
        <dbReference type="EMBL" id="KZP21054.1"/>
    </source>
</evidence>
<proteinExistence type="inferred from homology"/>
<comment type="similarity">
    <text evidence="1">Belongs to the ATP-dependent DNA ligase family.</text>
</comment>
<feature type="region of interest" description="Disordered" evidence="6">
    <location>
        <begin position="794"/>
        <end position="882"/>
    </location>
</feature>
<dbReference type="Gene3D" id="3.30.470.30">
    <property type="entry name" value="DNA ligase/mRNA capping enzyme"/>
    <property type="match status" value="1"/>
</dbReference>
<dbReference type="InterPro" id="IPR016059">
    <property type="entry name" value="DNA_ligase_ATP-dep_CS"/>
</dbReference>
<feature type="domain" description="ATP-dependent DNA ligase family profile" evidence="7">
    <location>
        <begin position="431"/>
        <end position="578"/>
    </location>
</feature>
<protein>
    <recommendedName>
        <fullName evidence="7">ATP-dependent DNA ligase family profile domain-containing protein</fullName>
    </recommendedName>
</protein>
<dbReference type="Gene3D" id="1.10.3260.10">
    <property type="entry name" value="DNA ligase, ATP-dependent, N-terminal domain"/>
    <property type="match status" value="1"/>
</dbReference>
<dbReference type="InterPro" id="IPR012340">
    <property type="entry name" value="NA-bd_OB-fold"/>
</dbReference>
<dbReference type="OrthoDB" id="7482721at2759"/>
<dbReference type="AlphaFoldDB" id="A0A166JNP5"/>
<evidence type="ECO:0000256" key="5">
    <source>
        <dbReference type="ARBA" id="ARBA00023242"/>
    </source>
</evidence>
<evidence type="ECO:0000256" key="4">
    <source>
        <dbReference type="ARBA" id="ARBA00022840"/>
    </source>
</evidence>
<dbReference type="GO" id="GO:0005524">
    <property type="term" value="F:ATP binding"/>
    <property type="evidence" value="ECO:0007669"/>
    <property type="project" value="UniProtKB-KW"/>
</dbReference>
<dbReference type="PANTHER" id="PTHR45997:SF2">
    <property type="entry name" value="ATP DEPENDENT DNA LIGASE DOMAIN PROTEIN (AFU_ORTHOLOGUE AFUA_5G02430)"/>
    <property type="match status" value="1"/>
</dbReference>
<name>A0A166JNP5_9AGAM</name>
<keyword evidence="4" id="KW-0067">ATP-binding</keyword>
<accession>A0A166JNP5</accession>
<reference evidence="8 9" key="1">
    <citation type="journal article" date="2016" name="Mol. Biol. Evol.">
        <title>Comparative Genomics of Early-Diverging Mushroom-Forming Fungi Provides Insights into the Origins of Lignocellulose Decay Capabilities.</title>
        <authorList>
            <person name="Nagy L.G."/>
            <person name="Riley R."/>
            <person name="Tritt A."/>
            <person name="Adam C."/>
            <person name="Daum C."/>
            <person name="Floudas D."/>
            <person name="Sun H."/>
            <person name="Yadav J.S."/>
            <person name="Pangilinan J."/>
            <person name="Larsson K.H."/>
            <person name="Matsuura K."/>
            <person name="Barry K."/>
            <person name="Labutti K."/>
            <person name="Kuo R."/>
            <person name="Ohm R.A."/>
            <person name="Bhattacharya S.S."/>
            <person name="Shirouzu T."/>
            <person name="Yoshinaga Y."/>
            <person name="Martin F.M."/>
            <person name="Grigoriev I.V."/>
            <person name="Hibbett D.S."/>
        </authorList>
    </citation>
    <scope>NUCLEOTIDE SEQUENCE [LARGE SCALE GENOMIC DNA]</scope>
    <source>
        <strain evidence="8 9">CBS 109695</strain>
    </source>
</reference>
<evidence type="ECO:0000256" key="1">
    <source>
        <dbReference type="ARBA" id="ARBA00007572"/>
    </source>
</evidence>
<dbReference type="PROSITE" id="PS00333">
    <property type="entry name" value="DNA_LIGASE_A2"/>
    <property type="match status" value="1"/>
</dbReference>
<dbReference type="EMBL" id="KV417550">
    <property type="protein sequence ID" value="KZP21054.1"/>
    <property type="molecule type" value="Genomic_DNA"/>
</dbReference>
<feature type="compositionally biased region" description="Polar residues" evidence="6">
    <location>
        <begin position="848"/>
        <end position="858"/>
    </location>
</feature>
<keyword evidence="5" id="KW-0539">Nucleus</keyword>
<evidence type="ECO:0000313" key="9">
    <source>
        <dbReference type="Proteomes" id="UP000076532"/>
    </source>
</evidence>
<keyword evidence="2" id="KW-0436">Ligase</keyword>
<evidence type="ECO:0000256" key="3">
    <source>
        <dbReference type="ARBA" id="ARBA00022741"/>
    </source>
</evidence>
<dbReference type="Pfam" id="PF04675">
    <property type="entry name" value="DNA_ligase_A_N"/>
    <property type="match status" value="1"/>
</dbReference>